<evidence type="ECO:0000256" key="5">
    <source>
        <dbReference type="ARBA" id="ARBA00023284"/>
    </source>
</evidence>
<gene>
    <name evidence="8" type="ORF">F5544_35550</name>
</gene>
<evidence type="ECO:0000256" key="1">
    <source>
        <dbReference type="ARBA" id="ARBA00005791"/>
    </source>
</evidence>
<keyword evidence="9" id="KW-1185">Reference proteome</keyword>
<dbReference type="PANTHER" id="PTHR13887:SF14">
    <property type="entry name" value="DISULFIDE BOND FORMATION PROTEIN D"/>
    <property type="match status" value="1"/>
</dbReference>
<feature type="transmembrane region" description="Helical" evidence="6">
    <location>
        <begin position="201"/>
        <end position="224"/>
    </location>
</feature>
<dbReference type="Proteomes" id="UP000503540">
    <property type="component" value="Chromosome"/>
</dbReference>
<keyword evidence="6" id="KW-1133">Transmembrane helix</keyword>
<comment type="similarity">
    <text evidence="1">Belongs to the thioredoxin family. DsbA subfamily.</text>
</comment>
<evidence type="ECO:0000256" key="2">
    <source>
        <dbReference type="ARBA" id="ARBA00022729"/>
    </source>
</evidence>
<organism evidence="8 9">
    <name type="scientific">Nocardia arthritidis</name>
    <dbReference type="NCBI Taxonomy" id="228602"/>
    <lineage>
        <taxon>Bacteria</taxon>
        <taxon>Bacillati</taxon>
        <taxon>Actinomycetota</taxon>
        <taxon>Actinomycetes</taxon>
        <taxon>Mycobacteriales</taxon>
        <taxon>Nocardiaceae</taxon>
        <taxon>Nocardia</taxon>
    </lineage>
</organism>
<keyword evidence="6" id="KW-0472">Membrane</keyword>
<evidence type="ECO:0000256" key="6">
    <source>
        <dbReference type="SAM" id="Phobius"/>
    </source>
</evidence>
<name>A0A6G9YP81_9NOCA</name>
<dbReference type="SUPFAM" id="SSF52833">
    <property type="entry name" value="Thioredoxin-like"/>
    <property type="match status" value="1"/>
</dbReference>
<dbReference type="Gene3D" id="3.40.30.10">
    <property type="entry name" value="Glutaredoxin"/>
    <property type="match status" value="1"/>
</dbReference>
<sequence>MVPHGELAFVDLLRDLLPVDALQRPAGGAQRILVEVDGLGGAVLAEQDHPVLLHRRVHILVADRTVAVVADARLVVPPLERQNHDQHDEGERDAAERVGGFAGHRTRVVVRTRFAHPNHSAATATPDSLGAGRARRVSHPSEQVARDFLRFVVHDGAGLPGCSGGAIWATTGRRVDPEVSRRSGRKGAVTAARQAGRGRGVLVQVLVAGVLVALVAGIGISLAVRRSHDNVAVPAITGQSQSGVVGSLTDTGAIRIGKPDAGVTVRIVSDAQCPYCKLFESASAATLTDAIRKGTAAVEYNIVSFLDPASSGTRYSTRAANAAYVVAAADPAKFPDWVAALFAQQPPEGGTGLTDEQLIQLSAAAGYTDPAVAQAITGGKYDAYVQKVSRDVAKSGITATPSVFVNGRQLTSQQDLYGPDGLRKAIDAAKES</sequence>
<protein>
    <submittedName>
        <fullName evidence="8">Thioredoxin domain-containing protein</fullName>
    </submittedName>
</protein>
<keyword evidence="5" id="KW-0676">Redox-active center</keyword>
<dbReference type="PANTHER" id="PTHR13887">
    <property type="entry name" value="GLUTATHIONE S-TRANSFERASE KAPPA"/>
    <property type="match status" value="1"/>
</dbReference>
<dbReference type="InterPro" id="IPR036249">
    <property type="entry name" value="Thioredoxin-like_sf"/>
</dbReference>
<keyword evidence="2" id="KW-0732">Signal</keyword>
<dbReference type="GO" id="GO:0016491">
    <property type="term" value="F:oxidoreductase activity"/>
    <property type="evidence" value="ECO:0007669"/>
    <property type="project" value="UniProtKB-KW"/>
</dbReference>
<dbReference type="EMBL" id="CP046172">
    <property type="protein sequence ID" value="QIS14940.1"/>
    <property type="molecule type" value="Genomic_DNA"/>
</dbReference>
<dbReference type="InterPro" id="IPR012336">
    <property type="entry name" value="Thioredoxin-like_fold"/>
</dbReference>
<evidence type="ECO:0000259" key="7">
    <source>
        <dbReference type="Pfam" id="PF13462"/>
    </source>
</evidence>
<dbReference type="KEGG" id="nah:F5544_35550"/>
<keyword evidence="3" id="KW-0560">Oxidoreductase</keyword>
<accession>A0A6G9YP81</accession>
<keyword evidence="6" id="KW-0812">Transmembrane</keyword>
<evidence type="ECO:0000256" key="3">
    <source>
        <dbReference type="ARBA" id="ARBA00023002"/>
    </source>
</evidence>
<feature type="domain" description="Thioredoxin-like fold" evidence="7">
    <location>
        <begin position="252"/>
        <end position="427"/>
    </location>
</feature>
<dbReference type="AlphaFoldDB" id="A0A6G9YP81"/>
<dbReference type="Pfam" id="PF13462">
    <property type="entry name" value="Thioredoxin_4"/>
    <property type="match status" value="1"/>
</dbReference>
<keyword evidence="4" id="KW-1015">Disulfide bond</keyword>
<evidence type="ECO:0000313" key="9">
    <source>
        <dbReference type="Proteomes" id="UP000503540"/>
    </source>
</evidence>
<evidence type="ECO:0000313" key="8">
    <source>
        <dbReference type="EMBL" id="QIS14940.1"/>
    </source>
</evidence>
<evidence type="ECO:0000256" key="4">
    <source>
        <dbReference type="ARBA" id="ARBA00023157"/>
    </source>
</evidence>
<proteinExistence type="inferred from homology"/>
<reference evidence="8 9" key="1">
    <citation type="journal article" date="2019" name="ACS Chem. Biol.">
        <title>Identification and Mobilization of a Cryptic Antibiotic Biosynthesis Gene Locus from a Human-Pathogenic Nocardia Isolate.</title>
        <authorList>
            <person name="Herisse M."/>
            <person name="Ishida K."/>
            <person name="Porter J.L."/>
            <person name="Howden B."/>
            <person name="Hertweck C."/>
            <person name="Stinear T.P."/>
            <person name="Pidot S.J."/>
        </authorList>
    </citation>
    <scope>NUCLEOTIDE SEQUENCE [LARGE SCALE GENOMIC DNA]</scope>
    <source>
        <strain evidence="8 9">AUSMDU00012717</strain>
    </source>
</reference>